<dbReference type="Pfam" id="PF07983">
    <property type="entry name" value="X8"/>
    <property type="match status" value="1"/>
</dbReference>
<dbReference type="AlphaFoldDB" id="A0A067L6E8"/>
<keyword evidence="10" id="KW-0812">Transmembrane</keyword>
<feature type="compositionally biased region" description="Low complexity" evidence="9">
    <location>
        <begin position="105"/>
        <end position="122"/>
    </location>
</feature>
<evidence type="ECO:0000256" key="5">
    <source>
        <dbReference type="ARBA" id="ARBA00023136"/>
    </source>
</evidence>
<keyword evidence="7" id="KW-0325">Glycoprotein</keyword>
<evidence type="ECO:0000256" key="9">
    <source>
        <dbReference type="SAM" id="MobiDB-lite"/>
    </source>
</evidence>
<accession>A0A067L6E8</accession>
<reference evidence="12 13" key="1">
    <citation type="journal article" date="2014" name="PLoS ONE">
        <title>Global Analysis of Gene Expression Profiles in Physic Nut (Jatropha curcas L.) Seedlings Exposed to Salt Stress.</title>
        <authorList>
            <person name="Zhang L."/>
            <person name="Zhang C."/>
            <person name="Wu P."/>
            <person name="Chen Y."/>
            <person name="Li M."/>
            <person name="Jiang H."/>
            <person name="Wu G."/>
        </authorList>
    </citation>
    <scope>NUCLEOTIDE SEQUENCE [LARGE SCALE GENOMIC DNA]</scope>
    <source>
        <strain evidence="13">cv. GZQX0401</strain>
        <tissue evidence="12">Young leaves</tissue>
    </source>
</reference>
<proteinExistence type="predicted"/>
<evidence type="ECO:0000256" key="2">
    <source>
        <dbReference type="ARBA" id="ARBA00022475"/>
    </source>
</evidence>
<evidence type="ECO:0000256" key="3">
    <source>
        <dbReference type="ARBA" id="ARBA00022622"/>
    </source>
</evidence>
<feature type="region of interest" description="Disordered" evidence="9">
    <location>
        <begin position="91"/>
        <end position="130"/>
    </location>
</feature>
<protein>
    <recommendedName>
        <fullName evidence="11">X8 domain-containing protein</fullName>
    </recommendedName>
</protein>
<keyword evidence="10" id="KW-1133">Transmembrane helix</keyword>
<dbReference type="SMART" id="SM00768">
    <property type="entry name" value="X8"/>
    <property type="match status" value="1"/>
</dbReference>
<dbReference type="EMBL" id="KK914287">
    <property type="protein sequence ID" value="KDP42773.1"/>
    <property type="molecule type" value="Genomic_DNA"/>
</dbReference>
<evidence type="ECO:0000259" key="11">
    <source>
        <dbReference type="SMART" id="SM00768"/>
    </source>
</evidence>
<keyword evidence="4" id="KW-0732">Signal</keyword>
<dbReference type="PANTHER" id="PTHR31044">
    <property type="entry name" value="BETA-1,3 GLUCANASE"/>
    <property type="match status" value="1"/>
</dbReference>
<dbReference type="GO" id="GO:0005886">
    <property type="term" value="C:plasma membrane"/>
    <property type="evidence" value="ECO:0007669"/>
    <property type="project" value="UniProtKB-SubCell"/>
</dbReference>
<dbReference type="PANTHER" id="PTHR31044:SF118">
    <property type="entry name" value="MAJOR POLLEN ALLERGEN OLE E 10-LIKE"/>
    <property type="match status" value="1"/>
</dbReference>
<evidence type="ECO:0000256" key="7">
    <source>
        <dbReference type="ARBA" id="ARBA00023180"/>
    </source>
</evidence>
<evidence type="ECO:0000256" key="8">
    <source>
        <dbReference type="ARBA" id="ARBA00023288"/>
    </source>
</evidence>
<evidence type="ECO:0000313" key="13">
    <source>
        <dbReference type="Proteomes" id="UP000027138"/>
    </source>
</evidence>
<gene>
    <name evidence="12" type="ORF">JCGZ_00472</name>
</gene>
<feature type="domain" description="X8" evidence="11">
    <location>
        <begin position="198"/>
        <end position="282"/>
    </location>
</feature>
<organism evidence="12 13">
    <name type="scientific">Jatropha curcas</name>
    <name type="common">Barbados nut</name>
    <dbReference type="NCBI Taxonomy" id="180498"/>
    <lineage>
        <taxon>Eukaryota</taxon>
        <taxon>Viridiplantae</taxon>
        <taxon>Streptophyta</taxon>
        <taxon>Embryophyta</taxon>
        <taxon>Tracheophyta</taxon>
        <taxon>Spermatophyta</taxon>
        <taxon>Magnoliopsida</taxon>
        <taxon>eudicotyledons</taxon>
        <taxon>Gunneridae</taxon>
        <taxon>Pentapetalae</taxon>
        <taxon>rosids</taxon>
        <taxon>fabids</taxon>
        <taxon>Malpighiales</taxon>
        <taxon>Euphorbiaceae</taxon>
        <taxon>Crotonoideae</taxon>
        <taxon>Jatropheae</taxon>
        <taxon>Jatropha</taxon>
    </lineage>
</organism>
<keyword evidence="13" id="KW-1185">Reference proteome</keyword>
<dbReference type="Proteomes" id="UP000027138">
    <property type="component" value="Unassembled WGS sequence"/>
</dbReference>
<dbReference type="InterPro" id="IPR012946">
    <property type="entry name" value="X8"/>
</dbReference>
<evidence type="ECO:0000313" key="12">
    <source>
        <dbReference type="EMBL" id="KDP42773.1"/>
    </source>
</evidence>
<name>A0A067L6E8_JATCU</name>
<keyword evidence="2" id="KW-1003">Cell membrane</keyword>
<feature type="transmembrane region" description="Helical" evidence="10">
    <location>
        <begin position="30"/>
        <end position="47"/>
    </location>
</feature>
<dbReference type="FunFam" id="1.20.58.1040:FF:000001">
    <property type="entry name" value="Glucan endo-1,3-beta-glucosidase 4"/>
    <property type="match status" value="1"/>
</dbReference>
<dbReference type="Gene3D" id="1.20.58.1040">
    <property type="match status" value="1"/>
</dbReference>
<evidence type="ECO:0000256" key="4">
    <source>
        <dbReference type="ARBA" id="ARBA00022729"/>
    </source>
</evidence>
<dbReference type="GO" id="GO:0009506">
    <property type="term" value="C:plasmodesma"/>
    <property type="evidence" value="ECO:0007669"/>
    <property type="project" value="UniProtKB-ARBA"/>
</dbReference>
<sequence length="285" mass="30747">MQKLHKEKSSEFCLKVAFHSMEPKFYAMKFRIFGLYTVISASFFLLSDTRLLPEQMSNNPETYNVPNLKSPLQPTYGLPYGFGSSFSPPPLESLPPHPLPVENAPPSLNSPSISSSPTSYLLPPSPTPPLSSNFPIETPPNNFAGPPTYSFGAPSPQYHGPSPPKFVLSPPIYKPPTPGVHPTPSVPPPPHKGQQFAVWCVAKPTVPSPIIQQALDYACGSGADCKSIQPNGPCFQPNTVIAHASYAFNSYWQKSKAAGGTCDFGGTAMLVTIDPSVNNCNFILN</sequence>
<evidence type="ECO:0000256" key="6">
    <source>
        <dbReference type="ARBA" id="ARBA00023157"/>
    </source>
</evidence>
<comment type="subcellular location">
    <subcellularLocation>
        <location evidence="1">Cell membrane</location>
        <topology evidence="1">Lipid-anchor</topology>
        <topology evidence="1">GPI-anchor</topology>
    </subcellularLocation>
</comment>
<evidence type="ECO:0000256" key="1">
    <source>
        <dbReference type="ARBA" id="ARBA00004609"/>
    </source>
</evidence>
<dbReference type="GO" id="GO:0098552">
    <property type="term" value="C:side of membrane"/>
    <property type="evidence" value="ECO:0007669"/>
    <property type="project" value="UniProtKB-KW"/>
</dbReference>
<keyword evidence="3" id="KW-0336">GPI-anchor</keyword>
<keyword evidence="8" id="KW-0449">Lipoprotein</keyword>
<evidence type="ECO:0000256" key="10">
    <source>
        <dbReference type="SAM" id="Phobius"/>
    </source>
</evidence>
<dbReference type="InterPro" id="IPR044788">
    <property type="entry name" value="X8_dom_prot"/>
</dbReference>
<dbReference type="OrthoDB" id="421038at2759"/>
<keyword evidence="6" id="KW-1015">Disulfide bond</keyword>
<keyword evidence="5 10" id="KW-0472">Membrane</keyword>